<comment type="caution">
    <text evidence="1">The sequence shown here is derived from an EMBL/GenBank/DDBJ whole genome shotgun (WGS) entry which is preliminary data.</text>
</comment>
<reference evidence="1" key="1">
    <citation type="submission" date="2021-02" db="EMBL/GenBank/DDBJ databases">
        <authorList>
            <person name="Nowell W R."/>
        </authorList>
    </citation>
    <scope>NUCLEOTIDE SEQUENCE</scope>
</reference>
<dbReference type="EMBL" id="CAJNYV010001456">
    <property type="protein sequence ID" value="CAF3422315.1"/>
    <property type="molecule type" value="Genomic_DNA"/>
</dbReference>
<organism evidence="1 2">
    <name type="scientific">Rotaria socialis</name>
    <dbReference type="NCBI Taxonomy" id="392032"/>
    <lineage>
        <taxon>Eukaryota</taxon>
        <taxon>Metazoa</taxon>
        <taxon>Spiralia</taxon>
        <taxon>Gnathifera</taxon>
        <taxon>Rotifera</taxon>
        <taxon>Eurotatoria</taxon>
        <taxon>Bdelloidea</taxon>
        <taxon>Philodinida</taxon>
        <taxon>Philodinidae</taxon>
        <taxon>Rotaria</taxon>
    </lineage>
</organism>
<dbReference type="AlphaFoldDB" id="A0A818BY47"/>
<name>A0A818BY47_9BILA</name>
<protein>
    <submittedName>
        <fullName evidence="1">Uncharacterized protein</fullName>
    </submittedName>
</protein>
<sequence>MHQHQAMCNNFYAPYPPLPCHQHHGHNMCSPYEMINPLSAPVVNNFVPRHYHDHPCRQNVPRFDYSYCDYVPRRPVIQTNVHNDVCYYLDDPCDKYDDEYEDSYRLSRSRVQLVDIVPKYRPRRNSNRMVVSTFQPRQRQTSERIIIPRSNVVRTNRNPSYERRRHNMKLMPLNRSVEPQYRHRSIAREMVPVAIVEKSYPQRQSIRVRTLSPF</sequence>
<gene>
    <name evidence="1" type="ORF">KIK155_LOCUS10055</name>
</gene>
<evidence type="ECO:0000313" key="2">
    <source>
        <dbReference type="Proteomes" id="UP000663865"/>
    </source>
</evidence>
<dbReference type="Proteomes" id="UP000663865">
    <property type="component" value="Unassembled WGS sequence"/>
</dbReference>
<accession>A0A818BY47</accession>
<evidence type="ECO:0000313" key="1">
    <source>
        <dbReference type="EMBL" id="CAF3422315.1"/>
    </source>
</evidence>
<proteinExistence type="predicted"/>